<dbReference type="InterPro" id="IPR036188">
    <property type="entry name" value="FAD/NAD-bd_sf"/>
</dbReference>
<proteinExistence type="predicted"/>
<dbReference type="OrthoDB" id="9774675at2"/>
<accession>A0A0M7B4J4</accession>
<protein>
    <recommendedName>
        <fullName evidence="3">Pyridine nucleotide-disulfide oxidoreductase domain-containing protein 2</fullName>
    </recommendedName>
</protein>
<evidence type="ECO:0000259" key="4">
    <source>
        <dbReference type="Pfam" id="PF01593"/>
    </source>
</evidence>
<sequence>MSAPHVIIGSGINALVAAALLSRKGEPVLVLERADRIGGCMRTEEITLPGFHHDVMAATFVLFLTSPAYGELAADLGRHGLEFCHSANPTAVLRPGGQTAVLTMDRAANVAAFDALGPGDGSQHAADVGGIEADADFLFALLGSPLWSGKMARLMARQAWKLGLNGLKTWFGDALQPARAWLEHGYDSETVQALWAPWVLHTGLTPESTYSGQMGRVIAFALEAAGAPVAKGGAGKVPEVFRSLIEENGGEIRTGVDVERITVTNGKAVGVETVGGQSIEAKSVIASVTPTQLHQRLLEDAPPPAHAERYRYGRGNFQLHYALSGEPEWIADGLEDVALIHLTDGIDSVSKSSNEAERGLLPVTPTICVGQPHRLDPSRVPDGKAVLWLQIPDAPRVIKGDAAGEIETGPEWTEASREAFADRLEGILRRHIRNFDGIRLAHRAYSPADLNDLNMNLVGGDPYGGACSIDQFFVWRPFTQSVNSATAIANLHMIGASTHPGPGLGGGSGYNLAKRMGA</sequence>
<evidence type="ECO:0000256" key="1">
    <source>
        <dbReference type="ARBA" id="ARBA00037217"/>
    </source>
</evidence>
<keyword evidence="6" id="KW-1185">Reference proteome</keyword>
<dbReference type="GeneID" id="97669610"/>
<dbReference type="Proteomes" id="UP000049983">
    <property type="component" value="Unassembled WGS sequence"/>
</dbReference>
<dbReference type="SUPFAM" id="SSF51905">
    <property type="entry name" value="FAD/NAD(P)-binding domain"/>
    <property type="match status" value="1"/>
</dbReference>
<dbReference type="RefSeq" id="WP_055391769.1">
    <property type="nucleotide sequence ID" value="NZ_CXWA01000018.1"/>
</dbReference>
<feature type="domain" description="Amine oxidase" evidence="4">
    <location>
        <begin position="15"/>
        <end position="340"/>
    </location>
</feature>
<gene>
    <name evidence="5" type="primary">carA2</name>
    <name evidence="5" type="ORF">LA5096_02218</name>
</gene>
<dbReference type="InterPro" id="IPR002937">
    <property type="entry name" value="Amino_oxidase"/>
</dbReference>
<keyword evidence="5" id="KW-0560">Oxidoreductase</keyword>
<dbReference type="AlphaFoldDB" id="A0A0M7B4J4"/>
<name>A0A0M7B4J4_9HYPH</name>
<evidence type="ECO:0000313" key="5">
    <source>
        <dbReference type="EMBL" id="CTQ69684.1"/>
    </source>
</evidence>
<comment type="function">
    <text evidence="1">Probable oxidoreductase that may play a role as regulator of mitochondrial function.</text>
</comment>
<dbReference type="EMBL" id="CXWC01000007">
    <property type="protein sequence ID" value="CTQ69684.1"/>
    <property type="molecule type" value="Genomic_DNA"/>
</dbReference>
<reference evidence="6" key="1">
    <citation type="submission" date="2015-07" db="EMBL/GenBank/DDBJ databases">
        <authorList>
            <person name="Rodrigo-Torres Lidia"/>
            <person name="Arahal R.David."/>
        </authorList>
    </citation>
    <scope>NUCLEOTIDE SEQUENCE [LARGE SCALE GENOMIC DNA]</scope>
    <source>
        <strain evidence="6">CECT 5096</strain>
    </source>
</reference>
<evidence type="ECO:0000313" key="6">
    <source>
        <dbReference type="Proteomes" id="UP000049983"/>
    </source>
</evidence>
<dbReference type="Gene3D" id="3.50.50.60">
    <property type="entry name" value="FAD/NAD(P)-binding domain"/>
    <property type="match status" value="2"/>
</dbReference>
<dbReference type="STRING" id="311410.LA5095_06145"/>
<evidence type="ECO:0000256" key="2">
    <source>
        <dbReference type="ARBA" id="ARBA00038825"/>
    </source>
</evidence>
<dbReference type="GO" id="GO:0016491">
    <property type="term" value="F:oxidoreductase activity"/>
    <property type="evidence" value="ECO:0007669"/>
    <property type="project" value="UniProtKB-KW"/>
</dbReference>
<evidence type="ECO:0000256" key="3">
    <source>
        <dbReference type="ARBA" id="ARBA00040298"/>
    </source>
</evidence>
<dbReference type="PANTHER" id="PTHR10668:SF105">
    <property type="entry name" value="DEHYDROGENASE-RELATED"/>
    <property type="match status" value="1"/>
</dbReference>
<dbReference type="Pfam" id="PF01593">
    <property type="entry name" value="Amino_oxidase"/>
    <property type="match status" value="1"/>
</dbReference>
<dbReference type="PANTHER" id="PTHR10668">
    <property type="entry name" value="PHYTOENE DEHYDROGENASE"/>
    <property type="match status" value="1"/>
</dbReference>
<comment type="subunit">
    <text evidence="2">Interacts with COX5B; this interaction may contribute to localize PYROXD2 to the inner face of the inner mitochondrial membrane.</text>
</comment>
<organism evidence="5 6">
    <name type="scientific">Roseibium album</name>
    <dbReference type="NCBI Taxonomy" id="311410"/>
    <lineage>
        <taxon>Bacteria</taxon>
        <taxon>Pseudomonadati</taxon>
        <taxon>Pseudomonadota</taxon>
        <taxon>Alphaproteobacteria</taxon>
        <taxon>Hyphomicrobiales</taxon>
        <taxon>Stappiaceae</taxon>
        <taxon>Roseibium</taxon>
    </lineage>
</organism>